<dbReference type="Gene3D" id="3.20.20.30">
    <property type="entry name" value="Luciferase-like domain"/>
    <property type="match status" value="1"/>
</dbReference>
<evidence type="ECO:0000313" key="4">
    <source>
        <dbReference type="Proteomes" id="UP000503011"/>
    </source>
</evidence>
<name>A0A6F8YXC8_9ACTN</name>
<dbReference type="AlphaFoldDB" id="A0A6F8YXC8"/>
<evidence type="ECO:0000256" key="1">
    <source>
        <dbReference type="ARBA" id="ARBA00023002"/>
    </source>
</evidence>
<dbReference type="SUPFAM" id="SSF51679">
    <property type="entry name" value="Bacterial luciferase-like"/>
    <property type="match status" value="1"/>
</dbReference>
<evidence type="ECO:0000259" key="2">
    <source>
        <dbReference type="Pfam" id="PF00296"/>
    </source>
</evidence>
<dbReference type="InterPro" id="IPR036661">
    <property type="entry name" value="Luciferase-like_sf"/>
</dbReference>
<reference evidence="3 4" key="2">
    <citation type="submission" date="2020-03" db="EMBL/GenBank/DDBJ databases">
        <authorList>
            <person name="Ichikawa N."/>
            <person name="Kimura A."/>
            <person name="Kitahashi Y."/>
            <person name="Uohara A."/>
        </authorList>
    </citation>
    <scope>NUCLEOTIDE SEQUENCE [LARGE SCALE GENOMIC DNA]</scope>
    <source>
        <strain evidence="3 4">NBRC 105367</strain>
    </source>
</reference>
<proteinExistence type="predicted"/>
<gene>
    <name evidence="3" type="ORF">Psuf_080170</name>
</gene>
<accession>A0A6F8YXC8</accession>
<keyword evidence="4" id="KW-1185">Reference proteome</keyword>
<dbReference type="KEGG" id="psuu:Psuf_080170"/>
<dbReference type="PANTHER" id="PTHR43244">
    <property type="match status" value="1"/>
</dbReference>
<dbReference type="InterPro" id="IPR050564">
    <property type="entry name" value="F420-G6PD/mer"/>
</dbReference>
<dbReference type="GO" id="GO:0016705">
    <property type="term" value="F:oxidoreductase activity, acting on paired donors, with incorporation or reduction of molecular oxygen"/>
    <property type="evidence" value="ECO:0007669"/>
    <property type="project" value="InterPro"/>
</dbReference>
<dbReference type="InterPro" id="IPR011251">
    <property type="entry name" value="Luciferase-like_dom"/>
</dbReference>
<protein>
    <submittedName>
        <fullName evidence="3">5,10-methylenetetrahydromethanopterin reductase</fullName>
    </submittedName>
</protein>
<dbReference type="EMBL" id="AP022871">
    <property type="protein sequence ID" value="BCB90704.1"/>
    <property type="molecule type" value="Genomic_DNA"/>
</dbReference>
<dbReference type="CDD" id="cd01097">
    <property type="entry name" value="Tetrahydromethanopterin_reductase"/>
    <property type="match status" value="1"/>
</dbReference>
<reference evidence="3 4" key="1">
    <citation type="submission" date="2020-03" db="EMBL/GenBank/DDBJ databases">
        <title>Whole genome shotgun sequence of Phytohabitans suffuscus NBRC 105367.</title>
        <authorList>
            <person name="Komaki H."/>
            <person name="Tamura T."/>
        </authorList>
    </citation>
    <scope>NUCLEOTIDE SEQUENCE [LARGE SCALE GENOMIC DNA]</scope>
    <source>
        <strain evidence="3 4">NBRC 105367</strain>
    </source>
</reference>
<feature type="domain" description="Luciferase-like" evidence="2">
    <location>
        <begin position="13"/>
        <end position="312"/>
    </location>
</feature>
<dbReference type="Proteomes" id="UP000503011">
    <property type="component" value="Chromosome"/>
</dbReference>
<sequence>MPVQSRPFRWGVASLVEQPMPELAARAREYEALGFSDVWVPDERLLRNVYVSLATIATATARVGLGPAVTNPYTRHPAHTAAAIATVDELSGGRATLAYGAGGGLDAYGIRRDNPVRALREAVRIAHLLFRGETVSFEGEVFSLRATQLDFGPPRPIPVYLAARGPRILRLAGEVADGAIIGGFAEPGGLRYALDMVGRGIERAGRRADDVDVMSWLYVSVDDDPAAARTAVSKIVLASLITSRPILDRIGIALPASLREHLDARGWRYPTETPEEAARLLPDHIVDAFAVHGTPERVRERLRAIRDCGVDHVSFVLFPPKGTSTATLARRIAQDVVSPLSPGVTA</sequence>
<dbReference type="PANTHER" id="PTHR43244:SF1">
    <property type="entry name" value="5,10-METHYLENETETRAHYDROMETHANOPTERIN REDUCTASE"/>
    <property type="match status" value="1"/>
</dbReference>
<organism evidence="3 4">
    <name type="scientific">Phytohabitans suffuscus</name>
    <dbReference type="NCBI Taxonomy" id="624315"/>
    <lineage>
        <taxon>Bacteria</taxon>
        <taxon>Bacillati</taxon>
        <taxon>Actinomycetota</taxon>
        <taxon>Actinomycetes</taxon>
        <taxon>Micromonosporales</taxon>
        <taxon>Micromonosporaceae</taxon>
    </lineage>
</organism>
<keyword evidence="1" id="KW-0560">Oxidoreductase</keyword>
<dbReference type="Pfam" id="PF00296">
    <property type="entry name" value="Bac_luciferase"/>
    <property type="match status" value="1"/>
</dbReference>
<evidence type="ECO:0000313" key="3">
    <source>
        <dbReference type="EMBL" id="BCB90704.1"/>
    </source>
</evidence>
<dbReference type="RefSeq" id="WP_173163104.1">
    <property type="nucleotide sequence ID" value="NZ_AP022871.1"/>
</dbReference>